<dbReference type="Proteomes" id="UP000000226">
    <property type="component" value="Chromosome 3"/>
</dbReference>
<keyword evidence="1" id="KW-0472">Membrane</keyword>
<accession>V7C9W1</accession>
<proteinExistence type="predicted"/>
<evidence type="ECO:0000313" key="3">
    <source>
        <dbReference type="Proteomes" id="UP000000226"/>
    </source>
</evidence>
<evidence type="ECO:0000313" key="2">
    <source>
        <dbReference type="EMBL" id="ESW26133.1"/>
    </source>
</evidence>
<feature type="transmembrane region" description="Helical" evidence="1">
    <location>
        <begin position="60"/>
        <end position="80"/>
    </location>
</feature>
<name>V7C9W1_PHAVU</name>
<keyword evidence="1" id="KW-0812">Transmembrane</keyword>
<dbReference type="EMBL" id="CM002290">
    <property type="protein sequence ID" value="ESW26133.1"/>
    <property type="molecule type" value="Genomic_DNA"/>
</dbReference>
<organism evidence="2 3">
    <name type="scientific">Phaseolus vulgaris</name>
    <name type="common">Kidney bean</name>
    <name type="synonym">French bean</name>
    <dbReference type="NCBI Taxonomy" id="3885"/>
    <lineage>
        <taxon>Eukaryota</taxon>
        <taxon>Viridiplantae</taxon>
        <taxon>Streptophyta</taxon>
        <taxon>Embryophyta</taxon>
        <taxon>Tracheophyta</taxon>
        <taxon>Spermatophyta</taxon>
        <taxon>Magnoliopsida</taxon>
        <taxon>eudicotyledons</taxon>
        <taxon>Gunneridae</taxon>
        <taxon>Pentapetalae</taxon>
        <taxon>rosids</taxon>
        <taxon>fabids</taxon>
        <taxon>Fabales</taxon>
        <taxon>Fabaceae</taxon>
        <taxon>Papilionoideae</taxon>
        <taxon>50 kb inversion clade</taxon>
        <taxon>NPAAA clade</taxon>
        <taxon>indigoferoid/millettioid clade</taxon>
        <taxon>Phaseoleae</taxon>
        <taxon>Phaseolus</taxon>
    </lineage>
</organism>
<gene>
    <name evidence="2" type="ORF">PHAVU_003G093700g</name>
</gene>
<sequence length="100" mass="11390">MRDTGDMYKEKKQDIFVISSDTCCKNMDLWTMLQIKKGFAINMAKNKAFSSSMTFHYSHIFIYFFDMMHVIGGSIGVNLVEMSSSTVVLSISSLYEKTMG</sequence>
<dbReference type="AlphaFoldDB" id="V7C9W1"/>
<keyword evidence="3" id="KW-1185">Reference proteome</keyword>
<dbReference type="Gramene" id="ESW26133">
    <property type="protein sequence ID" value="ESW26133"/>
    <property type="gene ID" value="PHAVU_003G093700g"/>
</dbReference>
<protein>
    <submittedName>
        <fullName evidence="2">Uncharacterized protein</fullName>
    </submittedName>
</protein>
<reference evidence="3" key="1">
    <citation type="journal article" date="2014" name="Nat. Genet.">
        <title>A reference genome for common bean and genome-wide analysis of dual domestications.</title>
        <authorList>
            <person name="Schmutz J."/>
            <person name="McClean P.E."/>
            <person name="Mamidi S."/>
            <person name="Wu G.A."/>
            <person name="Cannon S.B."/>
            <person name="Grimwood J."/>
            <person name="Jenkins J."/>
            <person name="Shu S."/>
            <person name="Song Q."/>
            <person name="Chavarro C."/>
            <person name="Torres-Torres M."/>
            <person name="Geffroy V."/>
            <person name="Moghaddam S.M."/>
            <person name="Gao D."/>
            <person name="Abernathy B."/>
            <person name="Barry K."/>
            <person name="Blair M."/>
            <person name="Brick M.A."/>
            <person name="Chovatia M."/>
            <person name="Gepts P."/>
            <person name="Goodstein D.M."/>
            <person name="Gonzales M."/>
            <person name="Hellsten U."/>
            <person name="Hyten D.L."/>
            <person name="Jia G."/>
            <person name="Kelly J.D."/>
            <person name="Kudrna D."/>
            <person name="Lee R."/>
            <person name="Richard M.M."/>
            <person name="Miklas P.N."/>
            <person name="Osorno J.M."/>
            <person name="Rodrigues J."/>
            <person name="Thareau V."/>
            <person name="Urrea C.A."/>
            <person name="Wang M."/>
            <person name="Yu Y."/>
            <person name="Zhang M."/>
            <person name="Wing R.A."/>
            <person name="Cregan P.B."/>
            <person name="Rokhsar D.S."/>
            <person name="Jackson S.A."/>
        </authorList>
    </citation>
    <scope>NUCLEOTIDE SEQUENCE [LARGE SCALE GENOMIC DNA]</scope>
    <source>
        <strain evidence="3">cv. G19833</strain>
    </source>
</reference>
<keyword evidence="1" id="KW-1133">Transmembrane helix</keyword>
<evidence type="ECO:0000256" key="1">
    <source>
        <dbReference type="SAM" id="Phobius"/>
    </source>
</evidence>